<organism evidence="1 2">
    <name type="scientific">Leptospira fletcheri</name>
    <dbReference type="NCBI Taxonomy" id="2484981"/>
    <lineage>
        <taxon>Bacteria</taxon>
        <taxon>Pseudomonadati</taxon>
        <taxon>Spirochaetota</taxon>
        <taxon>Spirochaetia</taxon>
        <taxon>Leptospirales</taxon>
        <taxon>Leptospiraceae</taxon>
        <taxon>Leptospira</taxon>
    </lineage>
</organism>
<protein>
    <submittedName>
        <fullName evidence="1">Uncharacterized protein</fullName>
    </submittedName>
</protein>
<sequence>MHLQPAFGATVKRIGGKFQFLHSLILSVLLYSLAMDAVIDTIDIWNGDWGGVEGEVFRPRIPRQNVREQSGLFTGSYFEAQTKTEAREDSLPLLGFQLVQSKSTLEMADISGAFSRNTLLQHTFLSLPPPSSAVVC</sequence>
<evidence type="ECO:0000313" key="2">
    <source>
        <dbReference type="Proteomes" id="UP000298458"/>
    </source>
</evidence>
<dbReference type="RefSeq" id="WP_135768196.1">
    <property type="nucleotide sequence ID" value="NZ_RQET01000007.1"/>
</dbReference>
<evidence type="ECO:0000313" key="1">
    <source>
        <dbReference type="EMBL" id="TGK10311.1"/>
    </source>
</evidence>
<keyword evidence="2" id="KW-1185">Reference proteome</keyword>
<reference evidence="1" key="1">
    <citation type="journal article" date="2019" name="PLoS Negl. Trop. Dis.">
        <title>Revisiting the worldwide diversity of Leptospira species in the environment.</title>
        <authorList>
            <person name="Vincent A.T."/>
            <person name="Schiettekatte O."/>
            <person name="Bourhy P."/>
            <person name="Veyrier F.J."/>
            <person name="Picardeau M."/>
        </authorList>
    </citation>
    <scope>NUCLEOTIDE SEQUENCE [LARGE SCALE GENOMIC DNA]</scope>
    <source>
        <strain evidence="1">SSW15</strain>
    </source>
</reference>
<dbReference type="OrthoDB" id="330436at2"/>
<comment type="caution">
    <text evidence="1">The sequence shown here is derived from an EMBL/GenBank/DDBJ whole genome shotgun (WGS) entry which is preliminary data.</text>
</comment>
<dbReference type="EMBL" id="RQET01000007">
    <property type="protein sequence ID" value="TGK10311.1"/>
    <property type="molecule type" value="Genomic_DNA"/>
</dbReference>
<dbReference type="Proteomes" id="UP000298458">
    <property type="component" value="Unassembled WGS sequence"/>
</dbReference>
<name>A0A4R9GFI0_9LEPT</name>
<accession>A0A4R9GFI0</accession>
<dbReference type="AlphaFoldDB" id="A0A4R9GFI0"/>
<gene>
    <name evidence="1" type="ORF">EHO60_10800</name>
</gene>
<proteinExistence type="predicted"/>